<dbReference type="RefSeq" id="WP_132541431.1">
    <property type="nucleotide sequence ID" value="NZ_SLWY01000008.1"/>
</dbReference>
<dbReference type="OrthoDB" id="9807853at2"/>
<evidence type="ECO:0000259" key="1">
    <source>
        <dbReference type="PROSITE" id="PS51459"/>
    </source>
</evidence>
<sequence length="236" mass="26273">MTSALGFTWNTAVLPAPPPPGRIDRALFRVRKLLSEFVFDVTWLEDNPFTFPEVQTLLDGITVGGHRISDAEQVQNTAKAWRRLVALVESGRFVLDKTSFCELHALAAFEEALTWGRFRDGAVYVAGTAWQPPAAETLDAVFDAGLAELQALANPLERALAFFLFGALQQFFYDGNKRTARLMMNGELLRHGWDAISIPAARKLAFNQAMLRFYDGRDGTEMMAFLLDCGGYPPVH</sequence>
<evidence type="ECO:0000313" key="3">
    <source>
        <dbReference type="Proteomes" id="UP000295765"/>
    </source>
</evidence>
<dbReference type="PROSITE" id="PS51459">
    <property type="entry name" value="FIDO"/>
    <property type="match status" value="1"/>
</dbReference>
<dbReference type="SUPFAM" id="SSF140931">
    <property type="entry name" value="Fic-like"/>
    <property type="match status" value="1"/>
</dbReference>
<gene>
    <name evidence="2" type="ORF">EV699_108111</name>
</gene>
<accession>A0A4V2SD09</accession>
<feature type="domain" description="Fido" evidence="1">
    <location>
        <begin position="95"/>
        <end position="228"/>
    </location>
</feature>
<dbReference type="InterPro" id="IPR003812">
    <property type="entry name" value="Fido"/>
</dbReference>
<dbReference type="InterPro" id="IPR036597">
    <property type="entry name" value="Fido-like_dom_sf"/>
</dbReference>
<dbReference type="Gene3D" id="1.10.3290.10">
    <property type="entry name" value="Fido-like domain"/>
    <property type="match status" value="1"/>
</dbReference>
<protein>
    <submittedName>
        <fullName evidence="2">Fic/DOC family protein</fullName>
    </submittedName>
</protein>
<dbReference type="EMBL" id="SLWY01000008">
    <property type="protein sequence ID" value="TCO81480.1"/>
    <property type="molecule type" value="Genomic_DNA"/>
</dbReference>
<evidence type="ECO:0000313" key="2">
    <source>
        <dbReference type="EMBL" id="TCO81480.1"/>
    </source>
</evidence>
<organism evidence="2 3">
    <name type="scientific">Plasticicumulans lactativorans</name>
    <dbReference type="NCBI Taxonomy" id="1133106"/>
    <lineage>
        <taxon>Bacteria</taxon>
        <taxon>Pseudomonadati</taxon>
        <taxon>Pseudomonadota</taxon>
        <taxon>Gammaproteobacteria</taxon>
        <taxon>Candidatus Competibacteraceae</taxon>
        <taxon>Plasticicumulans</taxon>
    </lineage>
</organism>
<comment type="caution">
    <text evidence="2">The sequence shown here is derived from an EMBL/GenBank/DDBJ whole genome shotgun (WGS) entry which is preliminary data.</text>
</comment>
<reference evidence="2 3" key="1">
    <citation type="submission" date="2019-03" db="EMBL/GenBank/DDBJ databases">
        <title>Genomic Encyclopedia of Type Strains, Phase IV (KMG-IV): sequencing the most valuable type-strain genomes for metagenomic binning, comparative biology and taxonomic classification.</title>
        <authorList>
            <person name="Goeker M."/>
        </authorList>
    </citation>
    <scope>NUCLEOTIDE SEQUENCE [LARGE SCALE GENOMIC DNA]</scope>
    <source>
        <strain evidence="2 3">DSM 25287</strain>
    </source>
</reference>
<dbReference type="AlphaFoldDB" id="A0A4V2SD09"/>
<keyword evidence="3" id="KW-1185">Reference proteome</keyword>
<name>A0A4V2SD09_9GAMM</name>
<dbReference type="Proteomes" id="UP000295765">
    <property type="component" value="Unassembled WGS sequence"/>
</dbReference>
<proteinExistence type="predicted"/>
<dbReference type="Pfam" id="PF02661">
    <property type="entry name" value="Fic"/>
    <property type="match status" value="1"/>
</dbReference>